<organism evidence="1 2">
    <name type="scientific">Termititenax aidoneus</name>
    <dbReference type="NCBI Taxonomy" id="2218524"/>
    <lineage>
        <taxon>Bacteria</taxon>
        <taxon>Bacillati</taxon>
        <taxon>Candidatus Margulisiibacteriota</taxon>
        <taxon>Candidatus Termititenacia</taxon>
        <taxon>Candidatus Termititenacales</taxon>
        <taxon>Candidatus Termititenacaceae</taxon>
        <taxon>Candidatus Termititenax</taxon>
    </lineage>
</organism>
<proteinExistence type="predicted"/>
<gene>
    <name evidence="1" type="ORF">NO1_0989</name>
</gene>
<dbReference type="EMBL" id="BGZN01000016">
    <property type="protein sequence ID" value="GBR73654.1"/>
    <property type="molecule type" value="Genomic_DNA"/>
</dbReference>
<name>A0A388TAI5_TERA1</name>
<protein>
    <submittedName>
        <fullName evidence="1">Uncharacterized protein</fullName>
    </submittedName>
</protein>
<evidence type="ECO:0000313" key="1">
    <source>
        <dbReference type="EMBL" id="GBR73654.1"/>
    </source>
</evidence>
<dbReference type="Proteomes" id="UP000269352">
    <property type="component" value="Unassembled WGS sequence"/>
</dbReference>
<accession>A0A388TAI5</accession>
<evidence type="ECO:0000313" key="2">
    <source>
        <dbReference type="Proteomes" id="UP000269352"/>
    </source>
</evidence>
<dbReference type="AlphaFoldDB" id="A0A388TAI5"/>
<reference evidence="1 2" key="1">
    <citation type="journal article" date="2019" name="ISME J.">
        <title>Genome analyses of uncultured TG2/ZB3 bacteria in 'Margulisbacteria' specifically attached to ectosymbiotic spirochetes of protists in the termite gut.</title>
        <authorList>
            <person name="Utami Y.D."/>
            <person name="Kuwahara H."/>
            <person name="Igai K."/>
            <person name="Murakami T."/>
            <person name="Sugaya K."/>
            <person name="Morikawa T."/>
            <person name="Nagura Y."/>
            <person name="Yuki M."/>
            <person name="Deevong P."/>
            <person name="Inoue T."/>
            <person name="Kihara K."/>
            <person name="Lo N."/>
            <person name="Yamada A."/>
            <person name="Ohkuma M."/>
            <person name="Hongoh Y."/>
        </authorList>
    </citation>
    <scope>NUCLEOTIDE SEQUENCE [LARGE SCALE GENOMIC DNA]</scope>
    <source>
        <strain evidence="1">NkOx7-01</strain>
    </source>
</reference>
<sequence length="101" mass="11561">MVRRVIVKLKKGDVKSYEVSWNKFYCARQAVSPAALPAGVPLAAAEKFFREAIFALGDAQYLVDHFFLREIISDYGLDRALLKRADKFFINYGTQELLLEE</sequence>
<comment type="caution">
    <text evidence="1">The sequence shown here is derived from an EMBL/GenBank/DDBJ whole genome shotgun (WGS) entry which is preliminary data.</text>
</comment>
<keyword evidence="2" id="KW-1185">Reference proteome</keyword>